<name>A0A1N7IYP1_9PROT</name>
<dbReference type="SUPFAM" id="SSF103481">
    <property type="entry name" value="Multidrug resistance efflux transporter EmrE"/>
    <property type="match status" value="2"/>
</dbReference>
<dbReference type="PANTHER" id="PTHR22911:SF76">
    <property type="entry name" value="EAMA DOMAIN-CONTAINING PROTEIN"/>
    <property type="match status" value="1"/>
</dbReference>
<feature type="transmembrane region" description="Helical" evidence="1">
    <location>
        <begin position="86"/>
        <end position="106"/>
    </location>
</feature>
<feature type="transmembrane region" description="Helical" evidence="1">
    <location>
        <begin position="140"/>
        <end position="158"/>
    </location>
</feature>
<proteinExistence type="predicted"/>
<feature type="transmembrane region" description="Helical" evidence="1">
    <location>
        <begin position="200"/>
        <end position="219"/>
    </location>
</feature>
<dbReference type="GO" id="GO:0016020">
    <property type="term" value="C:membrane"/>
    <property type="evidence" value="ECO:0007669"/>
    <property type="project" value="InterPro"/>
</dbReference>
<feature type="transmembrane region" description="Helical" evidence="1">
    <location>
        <begin position="112"/>
        <end position="133"/>
    </location>
</feature>
<keyword evidence="4" id="KW-1185">Reference proteome</keyword>
<accession>A0A1N7IYP1</accession>
<feature type="transmembrane region" description="Helical" evidence="1">
    <location>
        <begin position="48"/>
        <end position="65"/>
    </location>
</feature>
<feature type="transmembrane region" description="Helical" evidence="1">
    <location>
        <begin position="286"/>
        <end position="302"/>
    </location>
</feature>
<dbReference type="OrthoDB" id="8770617at2"/>
<dbReference type="STRING" id="80876.SAMN05421779_101778"/>
<dbReference type="Pfam" id="PF00892">
    <property type="entry name" value="EamA"/>
    <property type="match status" value="2"/>
</dbReference>
<feature type="transmembrane region" description="Helical" evidence="1">
    <location>
        <begin position="12"/>
        <end position="36"/>
    </location>
</feature>
<dbReference type="AlphaFoldDB" id="A0A1N7IYP1"/>
<keyword evidence="1" id="KW-0812">Transmembrane</keyword>
<organism evidence="3 4">
    <name type="scientific">Insolitispirillum peregrinum</name>
    <dbReference type="NCBI Taxonomy" id="80876"/>
    <lineage>
        <taxon>Bacteria</taxon>
        <taxon>Pseudomonadati</taxon>
        <taxon>Pseudomonadota</taxon>
        <taxon>Alphaproteobacteria</taxon>
        <taxon>Rhodospirillales</taxon>
        <taxon>Novispirillaceae</taxon>
        <taxon>Insolitispirillum</taxon>
    </lineage>
</organism>
<protein>
    <submittedName>
        <fullName evidence="3">Threonine/homoserine efflux transporter RhtA</fullName>
    </submittedName>
</protein>
<dbReference type="InterPro" id="IPR000620">
    <property type="entry name" value="EamA_dom"/>
</dbReference>
<evidence type="ECO:0000256" key="1">
    <source>
        <dbReference type="SAM" id="Phobius"/>
    </source>
</evidence>
<evidence type="ECO:0000259" key="2">
    <source>
        <dbReference type="Pfam" id="PF00892"/>
    </source>
</evidence>
<feature type="transmembrane region" description="Helical" evidence="1">
    <location>
        <begin position="260"/>
        <end position="280"/>
    </location>
</feature>
<evidence type="ECO:0000313" key="3">
    <source>
        <dbReference type="EMBL" id="SIS42232.1"/>
    </source>
</evidence>
<keyword evidence="1" id="KW-0472">Membrane</keyword>
<dbReference type="InterPro" id="IPR037185">
    <property type="entry name" value="EmrE-like"/>
</dbReference>
<sequence>MSTVSSAAPHPAASVVKLALPALMLGATAIGFAPIFVRLSEIGPVATGFWRLALAWPLLWVWMLWEQRQARAKGMQVRRPQTVQDWVRLSIPGLFFAADLAVWHIAITLTTVTNATLLANFAPVFVALFAWILFSHRPTLTFVVGMVMAMVGAITLMGDSLSVSRDHLSGDALGLLTSVFYAGYILSVGRLRSLYSTATIMTWSAVSNILILSVVSWAMGESLWPQSSYAWSVLIGLALISHVAGQSLITFALAHLPPAFSSVSLLWQPACAALLAWLLLGESMSPWQGIGGLIVLAGILIARRASQKV</sequence>
<dbReference type="Proteomes" id="UP000185678">
    <property type="component" value="Unassembled WGS sequence"/>
</dbReference>
<feature type="transmembrane region" description="Helical" evidence="1">
    <location>
        <begin position="231"/>
        <end position="253"/>
    </location>
</feature>
<dbReference type="EMBL" id="FTOA01000001">
    <property type="protein sequence ID" value="SIS42232.1"/>
    <property type="molecule type" value="Genomic_DNA"/>
</dbReference>
<evidence type="ECO:0000313" key="4">
    <source>
        <dbReference type="Proteomes" id="UP000185678"/>
    </source>
</evidence>
<reference evidence="3 4" key="1">
    <citation type="submission" date="2017-01" db="EMBL/GenBank/DDBJ databases">
        <authorList>
            <person name="Mah S.A."/>
            <person name="Swanson W.J."/>
            <person name="Moy G.W."/>
            <person name="Vacquier V.D."/>
        </authorList>
    </citation>
    <scope>NUCLEOTIDE SEQUENCE [LARGE SCALE GENOMIC DNA]</scope>
    <source>
        <strain evidence="3 4">DSM 11589</strain>
    </source>
</reference>
<gene>
    <name evidence="3" type="ORF">SAMN05421779_101778</name>
</gene>
<keyword evidence="1" id="KW-1133">Transmembrane helix</keyword>
<feature type="domain" description="EamA" evidence="2">
    <location>
        <begin position="169"/>
        <end position="302"/>
    </location>
</feature>
<dbReference type="RefSeq" id="WP_076398819.1">
    <property type="nucleotide sequence ID" value="NZ_FTOA01000001.1"/>
</dbReference>
<feature type="transmembrane region" description="Helical" evidence="1">
    <location>
        <begin position="170"/>
        <end position="188"/>
    </location>
</feature>
<dbReference type="PANTHER" id="PTHR22911">
    <property type="entry name" value="ACYL-MALONYL CONDENSING ENZYME-RELATED"/>
    <property type="match status" value="1"/>
</dbReference>
<feature type="domain" description="EamA" evidence="2">
    <location>
        <begin position="21"/>
        <end position="156"/>
    </location>
</feature>